<accession>A0A1Z1WPJ3</accession>
<proteinExistence type="predicted"/>
<dbReference type="eggNOG" id="ENOG5031WCG">
    <property type="taxonomic scope" value="Bacteria"/>
</dbReference>
<reference evidence="3 4" key="1">
    <citation type="submission" date="2017-05" db="EMBL/GenBank/DDBJ databases">
        <title>Streptomyces alboflavus Genome sequencing and assembly.</title>
        <authorList>
            <person name="Wang Y."/>
            <person name="Du B."/>
            <person name="Ding Y."/>
            <person name="Liu H."/>
            <person name="Hou Q."/>
            <person name="Liu K."/>
            <person name="Wang C."/>
            <person name="Yao L."/>
        </authorList>
    </citation>
    <scope>NUCLEOTIDE SEQUENCE [LARGE SCALE GENOMIC DNA]</scope>
    <source>
        <strain evidence="3 4">MDJK44</strain>
    </source>
</reference>
<feature type="region of interest" description="Disordered" evidence="1">
    <location>
        <begin position="1"/>
        <end position="26"/>
    </location>
</feature>
<dbReference type="EMBL" id="CP021748">
    <property type="protein sequence ID" value="ARX88345.1"/>
    <property type="molecule type" value="Genomic_DNA"/>
</dbReference>
<keyword evidence="4" id="KW-1185">Reference proteome</keyword>
<dbReference type="STRING" id="67267.GCA_000716675_01974"/>
<evidence type="ECO:0000256" key="2">
    <source>
        <dbReference type="SAM" id="Phobius"/>
    </source>
</evidence>
<dbReference type="KEGG" id="salf:SMD44_07832"/>
<keyword evidence="2" id="KW-0812">Transmembrane</keyword>
<organism evidence="3 4">
    <name type="scientific">Streptomyces alboflavus</name>
    <dbReference type="NCBI Taxonomy" id="67267"/>
    <lineage>
        <taxon>Bacteria</taxon>
        <taxon>Bacillati</taxon>
        <taxon>Actinomycetota</taxon>
        <taxon>Actinomycetes</taxon>
        <taxon>Kitasatosporales</taxon>
        <taxon>Streptomycetaceae</taxon>
        <taxon>Streptomyces</taxon>
    </lineage>
</organism>
<evidence type="ECO:0000313" key="4">
    <source>
        <dbReference type="Proteomes" id="UP000195880"/>
    </source>
</evidence>
<feature type="compositionally biased region" description="Basic and acidic residues" evidence="1">
    <location>
        <begin position="92"/>
        <end position="115"/>
    </location>
</feature>
<feature type="region of interest" description="Disordered" evidence="1">
    <location>
        <begin position="71"/>
        <end position="132"/>
    </location>
</feature>
<keyword evidence="2" id="KW-0472">Membrane</keyword>
<gene>
    <name evidence="3" type="ORF">SMD44_07832</name>
</gene>
<protein>
    <submittedName>
        <fullName evidence="3">Uncharacterized protein</fullName>
    </submittedName>
</protein>
<keyword evidence="2" id="KW-1133">Transmembrane helix</keyword>
<evidence type="ECO:0000313" key="3">
    <source>
        <dbReference type="EMBL" id="ARX88345.1"/>
    </source>
</evidence>
<name>A0A1Z1WPJ3_9ACTN</name>
<evidence type="ECO:0000256" key="1">
    <source>
        <dbReference type="SAM" id="MobiDB-lite"/>
    </source>
</evidence>
<sequence>MPYEAVTPRTPYEAPPHAAPVTRHPRAADPQLPVFIDESGWRRRALQGVAVVVSCACVGYLLFVGTLMSGLLRPVGTQPPSTNESVPAGPDTGKRAQRSDASGRTDAHADRDSHRRPSSGRSVRPPAGGPGQ</sequence>
<dbReference type="AlphaFoldDB" id="A0A1Z1WPJ3"/>
<dbReference type="Proteomes" id="UP000195880">
    <property type="component" value="Chromosome"/>
</dbReference>
<feature type="transmembrane region" description="Helical" evidence="2">
    <location>
        <begin position="49"/>
        <end position="72"/>
    </location>
</feature>